<dbReference type="InterPro" id="IPR039569">
    <property type="entry name" value="FAS1-like_DH_region"/>
</dbReference>
<evidence type="ECO:0000259" key="1">
    <source>
        <dbReference type="Pfam" id="PF13452"/>
    </source>
</evidence>
<evidence type="ECO:0000313" key="2">
    <source>
        <dbReference type="EMBL" id="KQB52742.1"/>
    </source>
</evidence>
<dbReference type="EMBL" id="LLWH01000187">
    <property type="protein sequence ID" value="KQB52742.1"/>
    <property type="molecule type" value="Genomic_DNA"/>
</dbReference>
<dbReference type="OrthoDB" id="7183822at2"/>
<dbReference type="PANTHER" id="PTHR28152:SF1">
    <property type="entry name" value="HYDROXYACYL-THIOESTER DEHYDRATASE TYPE 2, MITOCHONDRIAL"/>
    <property type="match status" value="1"/>
</dbReference>
<comment type="caution">
    <text evidence="2">The sequence shown here is derived from an EMBL/GenBank/DDBJ whole genome shotgun (WGS) entry which is preliminary data.</text>
</comment>
<dbReference type="Proteomes" id="UP000050342">
    <property type="component" value="Unassembled WGS sequence"/>
</dbReference>
<dbReference type="InterPro" id="IPR052741">
    <property type="entry name" value="Mitochondrial_HTD2"/>
</dbReference>
<name>A0A0Q0X6W9_9PSED</name>
<proteinExistence type="predicted"/>
<sequence length="275" mass="30313">MSDNALSSWIGRTEQVHDHLSLHSVTRIAATLGERVPQVGEPLPALWQWCFFQPAVEQTGLGGDGHPALGGFLPPAHNRNRMWAGGRFEFYAALKVGSDATRISTITNVQEKHGKTGSLLFVTVQHDYLQDGQLAIREEQDIVYREPTPPKLTGSEPLPAGTWQESVTPEPTLLFRYSAVTFNGHRIHYDWPYATQVEGYPGLVVHGPLIATLALRAFCRANPDARLRRFAYRGLRPLIAPQPFVVGGRVVAQGKAELWAGNSEGIAQQGEVTFD</sequence>
<evidence type="ECO:0000313" key="3">
    <source>
        <dbReference type="Proteomes" id="UP000050342"/>
    </source>
</evidence>
<accession>A0A0Q0X6W9</accession>
<dbReference type="InterPro" id="IPR029069">
    <property type="entry name" value="HotDog_dom_sf"/>
</dbReference>
<protein>
    <submittedName>
        <fullName evidence="2">Transposase</fullName>
    </submittedName>
</protein>
<dbReference type="GO" id="GO:0019171">
    <property type="term" value="F:(3R)-hydroxyacyl-[acyl-carrier-protein] dehydratase activity"/>
    <property type="evidence" value="ECO:0007669"/>
    <property type="project" value="TreeGrafter"/>
</dbReference>
<gene>
    <name evidence="2" type="ORF">AQS70_03330</name>
</gene>
<dbReference type="STRING" id="1563157.AQS70_03330"/>
<dbReference type="AlphaFoldDB" id="A0A0Q0X6W9"/>
<feature type="domain" description="FAS1-like dehydratase" evidence="1">
    <location>
        <begin position="9"/>
        <end position="134"/>
    </location>
</feature>
<dbReference type="Gene3D" id="3.10.129.10">
    <property type="entry name" value="Hotdog Thioesterase"/>
    <property type="match status" value="2"/>
</dbReference>
<dbReference type="PANTHER" id="PTHR28152">
    <property type="entry name" value="HYDROXYACYL-THIOESTER DEHYDRATASE TYPE 2, MITOCHONDRIAL"/>
    <property type="match status" value="1"/>
</dbReference>
<dbReference type="SUPFAM" id="SSF54637">
    <property type="entry name" value="Thioesterase/thiol ester dehydrase-isomerase"/>
    <property type="match status" value="1"/>
</dbReference>
<dbReference type="RefSeq" id="WP_055103822.1">
    <property type="nucleotide sequence ID" value="NZ_LLWH01000187.1"/>
</dbReference>
<organism evidence="2 3">
    <name type="scientific">Pseudomonas endophytica</name>
    <dbReference type="NCBI Taxonomy" id="1563157"/>
    <lineage>
        <taxon>Bacteria</taxon>
        <taxon>Pseudomonadati</taxon>
        <taxon>Pseudomonadota</taxon>
        <taxon>Gammaproteobacteria</taxon>
        <taxon>Pseudomonadales</taxon>
        <taxon>Pseudomonadaceae</taxon>
        <taxon>Pseudomonas</taxon>
    </lineage>
</organism>
<keyword evidence="3" id="KW-1185">Reference proteome</keyword>
<dbReference type="Pfam" id="PF13452">
    <property type="entry name" value="FAS1_DH_region"/>
    <property type="match status" value="1"/>
</dbReference>
<reference evidence="2 3" key="1">
    <citation type="submission" date="2015-10" db="EMBL/GenBank/DDBJ databases">
        <title>Pseudomonas helleri sp. nov. and Pseudomonas weihenstephanensis sp. nov., isolated from raw cows milk.</title>
        <authorList>
            <person name="Von Neubeck M."/>
            <person name="Huptas C."/>
            <person name="Wenning M."/>
            <person name="Scherer S."/>
        </authorList>
    </citation>
    <scope>NUCLEOTIDE SEQUENCE [LARGE SCALE GENOMIC DNA]</scope>
    <source>
        <strain evidence="2 3">BSTT44</strain>
    </source>
</reference>